<dbReference type="InterPro" id="IPR022894">
    <property type="entry name" value="Oligoribonuclease"/>
</dbReference>
<dbReference type="GO" id="GO:0000175">
    <property type="term" value="F:3'-5'-RNA exonuclease activity"/>
    <property type="evidence" value="ECO:0007669"/>
    <property type="project" value="InterPro"/>
</dbReference>
<evidence type="ECO:0000256" key="2">
    <source>
        <dbReference type="ARBA" id="ARBA00022722"/>
    </source>
</evidence>
<feature type="domain" description="Exonuclease" evidence="6">
    <location>
        <begin position="43"/>
        <end position="217"/>
    </location>
</feature>
<dbReference type="Pfam" id="PF00929">
    <property type="entry name" value="RNase_T"/>
    <property type="match status" value="1"/>
</dbReference>
<sequence length="218" mass="25422">MSTLHNYVVPSSRSLLNILFRSNYYHNEKMYSYSTDAKSEAKRIVWMDLEMTGLDINKDHILEIACLVTDANLNLIATGPNIIIHQPDEILSNMNDWCIAQHGETGLTEASRKSNITVANAEKQILKFVKSHVPEKKCPLGGNSVYMDRLFLRKYMPALDAYLHYRIIDVSTIKELAKRWYQKEFSKIPQKEFQHRCLKDIEESIAELKYYKENIFKQ</sequence>
<organism evidence="7 8">
    <name type="scientific">Brenthis ino</name>
    <name type="common">lesser marbled fritillary</name>
    <dbReference type="NCBI Taxonomy" id="405034"/>
    <lineage>
        <taxon>Eukaryota</taxon>
        <taxon>Metazoa</taxon>
        <taxon>Ecdysozoa</taxon>
        <taxon>Arthropoda</taxon>
        <taxon>Hexapoda</taxon>
        <taxon>Insecta</taxon>
        <taxon>Pterygota</taxon>
        <taxon>Neoptera</taxon>
        <taxon>Endopterygota</taxon>
        <taxon>Lepidoptera</taxon>
        <taxon>Glossata</taxon>
        <taxon>Ditrysia</taxon>
        <taxon>Papilionoidea</taxon>
        <taxon>Nymphalidae</taxon>
        <taxon>Heliconiinae</taxon>
        <taxon>Argynnini</taxon>
        <taxon>Brenthis</taxon>
    </lineage>
</organism>
<protein>
    <recommendedName>
        <fullName evidence="5">Probable oligoribonuclease</fullName>
    </recommendedName>
</protein>
<dbReference type="InterPro" id="IPR013520">
    <property type="entry name" value="Ribonucl_H"/>
</dbReference>
<keyword evidence="2" id="KW-0540">Nuclease</keyword>
<dbReference type="SUPFAM" id="SSF53098">
    <property type="entry name" value="Ribonuclease H-like"/>
    <property type="match status" value="1"/>
</dbReference>
<dbReference type="InterPro" id="IPR036397">
    <property type="entry name" value="RNaseH_sf"/>
</dbReference>
<gene>
    <name evidence="7" type="ORF">BINO364_LOCUS6434</name>
</gene>
<evidence type="ECO:0000256" key="3">
    <source>
        <dbReference type="ARBA" id="ARBA00022801"/>
    </source>
</evidence>
<accession>A0A8J9UHJ9</accession>
<evidence type="ECO:0000259" key="6">
    <source>
        <dbReference type="SMART" id="SM00479"/>
    </source>
</evidence>
<dbReference type="AlphaFoldDB" id="A0A8J9UHJ9"/>
<dbReference type="PANTHER" id="PTHR11046">
    <property type="entry name" value="OLIGORIBONUCLEASE, MITOCHONDRIAL"/>
    <property type="match status" value="1"/>
</dbReference>
<comment type="similarity">
    <text evidence="1">Belongs to the oligoribonuclease family.</text>
</comment>
<dbReference type="GO" id="GO:0005739">
    <property type="term" value="C:mitochondrion"/>
    <property type="evidence" value="ECO:0007669"/>
    <property type="project" value="TreeGrafter"/>
</dbReference>
<evidence type="ECO:0000256" key="5">
    <source>
        <dbReference type="ARBA" id="ARBA00072681"/>
    </source>
</evidence>
<proteinExistence type="inferred from homology"/>
<dbReference type="CDD" id="cd06135">
    <property type="entry name" value="Orn"/>
    <property type="match status" value="1"/>
</dbReference>
<evidence type="ECO:0000313" key="7">
    <source>
        <dbReference type="EMBL" id="CAH0720172.1"/>
    </source>
</evidence>
<dbReference type="GO" id="GO:0003676">
    <property type="term" value="F:nucleic acid binding"/>
    <property type="evidence" value="ECO:0007669"/>
    <property type="project" value="InterPro"/>
</dbReference>
<evidence type="ECO:0000256" key="1">
    <source>
        <dbReference type="ARBA" id="ARBA00009921"/>
    </source>
</evidence>
<dbReference type="NCBIfam" id="NF003765">
    <property type="entry name" value="PRK05359.1"/>
    <property type="match status" value="1"/>
</dbReference>
<dbReference type="PANTHER" id="PTHR11046:SF0">
    <property type="entry name" value="OLIGORIBONUCLEASE, MITOCHONDRIAL"/>
    <property type="match status" value="1"/>
</dbReference>
<dbReference type="Proteomes" id="UP000838878">
    <property type="component" value="Chromosome 14"/>
</dbReference>
<keyword evidence="4" id="KW-0269">Exonuclease</keyword>
<reference evidence="7" key="1">
    <citation type="submission" date="2021-12" db="EMBL/GenBank/DDBJ databases">
        <authorList>
            <person name="Martin H S."/>
        </authorList>
    </citation>
    <scope>NUCLEOTIDE SEQUENCE</scope>
</reference>
<dbReference type="Gene3D" id="3.30.420.10">
    <property type="entry name" value="Ribonuclease H-like superfamily/Ribonuclease H"/>
    <property type="match status" value="1"/>
</dbReference>
<dbReference type="OrthoDB" id="270189at2759"/>
<name>A0A8J9UHJ9_9NEOP</name>
<dbReference type="HAMAP" id="MF_00045">
    <property type="entry name" value="Oligoribonuclease"/>
    <property type="match status" value="1"/>
</dbReference>
<keyword evidence="8" id="KW-1185">Reference proteome</keyword>
<dbReference type="SMART" id="SM00479">
    <property type="entry name" value="EXOIII"/>
    <property type="match status" value="1"/>
</dbReference>
<feature type="non-terminal residue" evidence="7">
    <location>
        <position position="218"/>
    </location>
</feature>
<dbReference type="EMBL" id="OV170234">
    <property type="protein sequence ID" value="CAH0720172.1"/>
    <property type="molecule type" value="Genomic_DNA"/>
</dbReference>
<dbReference type="FunFam" id="3.30.420.10:FF:000003">
    <property type="entry name" value="Oligoribonuclease"/>
    <property type="match status" value="1"/>
</dbReference>
<keyword evidence="3" id="KW-0378">Hydrolase</keyword>
<evidence type="ECO:0000313" key="8">
    <source>
        <dbReference type="Proteomes" id="UP000838878"/>
    </source>
</evidence>
<evidence type="ECO:0000256" key="4">
    <source>
        <dbReference type="ARBA" id="ARBA00022839"/>
    </source>
</evidence>
<dbReference type="InterPro" id="IPR012337">
    <property type="entry name" value="RNaseH-like_sf"/>
</dbReference>